<keyword evidence="4 6" id="KW-1133">Transmembrane helix</keyword>
<reference evidence="8" key="2">
    <citation type="submission" date="2020-05" db="UniProtKB">
        <authorList>
            <consortium name="Ensembl"/>
        </authorList>
    </citation>
    <scope>IDENTIFICATION</scope>
</reference>
<name>A0A6I8QII2_XENTR</name>
<comment type="subcellular location">
    <subcellularLocation>
        <location evidence="1">Membrane</location>
        <topology evidence="1">Multi-pass membrane protein</topology>
    </subcellularLocation>
</comment>
<dbReference type="FunCoup" id="A0A6I8QII2">
    <property type="interactions" value="767"/>
</dbReference>
<dbReference type="Ensembl" id="ENSXETT00000074578">
    <property type="protein sequence ID" value="ENSXETP00000069436"/>
    <property type="gene ID" value="ENSXETG00000017123"/>
</dbReference>
<reference evidence="8" key="1">
    <citation type="journal article" date="2010" name="Science">
        <title>The genome of the Western clawed frog Xenopus tropicalis.</title>
        <authorList>
            <person name="Hellsten U."/>
            <person name="Harland R.M."/>
            <person name="Gilchrist M.J."/>
            <person name="Hendrix D."/>
            <person name="Jurka J."/>
            <person name="Kapitonov V."/>
            <person name="Ovcharenko I."/>
            <person name="Putnam N.H."/>
            <person name="Shu S."/>
            <person name="Taher L."/>
            <person name="Blitz I.L."/>
            <person name="Blumberg B."/>
            <person name="Dichmann D.S."/>
            <person name="Dubchak I."/>
            <person name="Amaya E."/>
            <person name="Detter J.C."/>
            <person name="Fletcher R."/>
            <person name="Gerhard D.S."/>
            <person name="Goodstein D."/>
            <person name="Graves T."/>
            <person name="Grigoriev I.V."/>
            <person name="Grimwood J."/>
            <person name="Kawashima T."/>
            <person name="Lindquist E."/>
            <person name="Lucas S.M."/>
            <person name="Mead P.E."/>
            <person name="Mitros T."/>
            <person name="Ogino H."/>
            <person name="Ohta Y."/>
            <person name="Poliakov A.V."/>
            <person name="Pollet N."/>
            <person name="Robert J."/>
            <person name="Salamov A."/>
            <person name="Sater A.K."/>
            <person name="Schmutz J."/>
            <person name="Terry A."/>
            <person name="Vize P.D."/>
            <person name="Warren W.C."/>
            <person name="Wells D."/>
            <person name="Wills A."/>
            <person name="Wilson R.K."/>
            <person name="Zimmerman L.B."/>
            <person name="Zorn A.M."/>
            <person name="Grainger R."/>
            <person name="Grammer T."/>
            <person name="Khokha M.K."/>
            <person name="Richardson P.M."/>
            <person name="Rokhsar D.S."/>
        </authorList>
    </citation>
    <scope>NUCLEOTIDE SEQUENCE [LARGE SCALE GENOMIC DNA]</scope>
    <source>
        <strain evidence="8">Nigerian</strain>
    </source>
</reference>
<organism evidence="8">
    <name type="scientific">Xenopus tropicalis</name>
    <name type="common">Western clawed frog</name>
    <name type="synonym">Silurana tropicalis</name>
    <dbReference type="NCBI Taxonomy" id="8364"/>
    <lineage>
        <taxon>Eukaryota</taxon>
        <taxon>Metazoa</taxon>
        <taxon>Chordata</taxon>
        <taxon>Craniata</taxon>
        <taxon>Vertebrata</taxon>
        <taxon>Euteleostomi</taxon>
        <taxon>Amphibia</taxon>
        <taxon>Batrachia</taxon>
        <taxon>Anura</taxon>
        <taxon>Pipoidea</taxon>
        <taxon>Pipidae</taxon>
        <taxon>Xenopodinae</taxon>
        <taxon>Xenopus</taxon>
        <taxon>Silurana</taxon>
    </lineage>
</organism>
<evidence type="ECO:0000259" key="7">
    <source>
        <dbReference type="Pfam" id="PF01490"/>
    </source>
</evidence>
<dbReference type="PANTHER" id="PTHR22950">
    <property type="entry name" value="AMINO ACID TRANSPORTER"/>
    <property type="match status" value="1"/>
</dbReference>
<feature type="transmembrane region" description="Helical" evidence="6">
    <location>
        <begin position="372"/>
        <end position="394"/>
    </location>
</feature>
<dbReference type="Pfam" id="PF01490">
    <property type="entry name" value="Aa_trans"/>
    <property type="match status" value="1"/>
</dbReference>
<feature type="transmembrane region" description="Helical" evidence="6">
    <location>
        <begin position="332"/>
        <end position="352"/>
    </location>
</feature>
<feature type="transmembrane region" description="Helical" evidence="6">
    <location>
        <begin position="186"/>
        <end position="207"/>
    </location>
</feature>
<feature type="transmembrane region" description="Helical" evidence="6">
    <location>
        <begin position="227"/>
        <end position="251"/>
    </location>
</feature>
<evidence type="ECO:0000256" key="1">
    <source>
        <dbReference type="ARBA" id="ARBA00004141"/>
    </source>
</evidence>
<feature type="transmembrane region" description="Helical" evidence="6">
    <location>
        <begin position="414"/>
        <end position="435"/>
    </location>
</feature>
<sequence>MIISVCVWPALDGCSPCDPCVGMEVMKPLIKNEDSFDGKYAEKKYSQRHLQHAENKEVMKPLIENEDDSDGFGDEHQYLQRRQHSDSKDGLTFFQTLIHLLKGNIGTGLLGLPLAIKNAGLLLGPISLLFFGIISIHCMNILVRCSHFLCQRYKKANLGYSETVGLALEVGPSGFLQRRASFGRSMVDWFLVVTQLGFCSVYFVFLAENIKQVLEVFLATKLQQPGIGGIWTLDLRIYMFSFLPLIIPLVFIRDLKNLSLLSFLANLSMAISLIIVYQYVIRNLSDPRALPLGTSWKTYPLFFGTAIFAFEGIGVVLPLENRMRDKKDFSKALNIGMAIVTALYISLATLGYFCFGDQIKGSITLNLPQDSWLYQVVKILYSFGIYVTYAIQYYVPAEIILPAVTSRVQKTRKLLCEFTMRFFLVCLTCAFAVLIPRLDLVISFVGAVSSSTLALILPPLVEIITFQKEHLSPWVIAKDIAIAAIGFVGFLAGTYVTIEEMISPIVYMSPVASESNFSVLNNTVLGGH</sequence>
<dbReference type="PANTHER" id="PTHR22950:SF190">
    <property type="entry name" value="NEUTRAL AMINO ACID UNIPORTER 4"/>
    <property type="match status" value="1"/>
</dbReference>
<evidence type="ECO:0000256" key="5">
    <source>
        <dbReference type="ARBA" id="ARBA00023136"/>
    </source>
</evidence>
<feature type="transmembrane region" description="Helical" evidence="6">
    <location>
        <begin position="476"/>
        <end position="498"/>
    </location>
</feature>
<evidence type="ECO:0000313" key="8">
    <source>
        <dbReference type="Ensembl" id="ENSXETP00000069436"/>
    </source>
</evidence>
<proteinExistence type="predicted"/>
<dbReference type="InParanoid" id="A0A6I8QII2"/>
<keyword evidence="2" id="KW-0813">Transport</keyword>
<dbReference type="GO" id="GO:0016020">
    <property type="term" value="C:membrane"/>
    <property type="evidence" value="ECO:0007669"/>
    <property type="project" value="UniProtKB-SubCell"/>
</dbReference>
<evidence type="ECO:0000256" key="4">
    <source>
        <dbReference type="ARBA" id="ARBA00022989"/>
    </source>
</evidence>
<evidence type="ECO:0000256" key="6">
    <source>
        <dbReference type="SAM" id="Phobius"/>
    </source>
</evidence>
<evidence type="ECO:0000256" key="2">
    <source>
        <dbReference type="ARBA" id="ARBA00022448"/>
    </source>
</evidence>
<keyword evidence="3 6" id="KW-0812">Transmembrane</keyword>
<gene>
    <name evidence="8" type="primary">slc36a4</name>
</gene>
<dbReference type="Bgee" id="ENSXETG00000017123">
    <property type="expression patterns" value="Expressed in ovary and 12 other cell types or tissues"/>
</dbReference>
<dbReference type="InterPro" id="IPR013057">
    <property type="entry name" value="AA_transpt_TM"/>
</dbReference>
<feature type="transmembrane region" description="Helical" evidence="6">
    <location>
        <begin position="258"/>
        <end position="281"/>
    </location>
</feature>
<feature type="domain" description="Amino acid transporter transmembrane" evidence="7">
    <location>
        <begin position="91"/>
        <end position="498"/>
    </location>
</feature>
<dbReference type="Xenbase" id="XB-GENE-994062">
    <property type="gene designation" value="slc36a4"/>
</dbReference>
<feature type="transmembrane region" description="Helical" evidence="6">
    <location>
        <begin position="122"/>
        <end position="143"/>
    </location>
</feature>
<protein>
    <submittedName>
        <fullName evidence="8">Solute carrier family 36 (proton/amino acid symporter), member 4</fullName>
    </submittedName>
</protein>
<dbReference type="GeneTree" id="ENSGT00940000160117"/>
<feature type="transmembrane region" description="Helical" evidence="6">
    <location>
        <begin position="441"/>
        <end position="464"/>
    </location>
</feature>
<keyword evidence="5 6" id="KW-0472">Membrane</keyword>
<accession>A0A6I8QII2</accession>
<feature type="transmembrane region" description="Helical" evidence="6">
    <location>
        <begin position="301"/>
        <end position="320"/>
    </location>
</feature>
<dbReference type="AlphaFoldDB" id="A0A6I8QII2"/>
<evidence type="ECO:0000256" key="3">
    <source>
        <dbReference type="ARBA" id="ARBA00022692"/>
    </source>
</evidence>